<evidence type="ECO:0000256" key="1">
    <source>
        <dbReference type="ARBA" id="ARBA00023015"/>
    </source>
</evidence>
<dbReference type="EMBL" id="CP049865">
    <property type="protein sequence ID" value="QIK74051.1"/>
    <property type="molecule type" value="Genomic_DNA"/>
</dbReference>
<dbReference type="CDD" id="cd06267">
    <property type="entry name" value="PBP1_LacI_sugar_binding-like"/>
    <property type="match status" value="1"/>
</dbReference>
<dbReference type="Gene3D" id="3.40.50.2300">
    <property type="match status" value="2"/>
</dbReference>
<evidence type="ECO:0000313" key="5">
    <source>
        <dbReference type="EMBL" id="QIK74051.1"/>
    </source>
</evidence>
<dbReference type="InterPro" id="IPR028082">
    <property type="entry name" value="Peripla_BP_I"/>
</dbReference>
<dbReference type="Gene3D" id="1.10.10.10">
    <property type="entry name" value="Winged helix-like DNA-binding domain superfamily/Winged helix DNA-binding domain"/>
    <property type="match status" value="1"/>
</dbReference>
<evidence type="ECO:0000256" key="2">
    <source>
        <dbReference type="ARBA" id="ARBA00023125"/>
    </source>
</evidence>
<keyword evidence="1" id="KW-0805">Transcription regulation</keyword>
<dbReference type="SMART" id="SM00345">
    <property type="entry name" value="HTH_GNTR"/>
    <property type="match status" value="1"/>
</dbReference>
<dbReference type="Proteomes" id="UP000501058">
    <property type="component" value="Chromosome"/>
</dbReference>
<dbReference type="InterPro" id="IPR036390">
    <property type="entry name" value="WH_DNA-bd_sf"/>
</dbReference>
<dbReference type="PANTHER" id="PTHR30146:SF155">
    <property type="entry name" value="ALANINE RACEMASE"/>
    <property type="match status" value="1"/>
</dbReference>
<dbReference type="GO" id="GO:0003700">
    <property type="term" value="F:DNA-binding transcription factor activity"/>
    <property type="evidence" value="ECO:0007669"/>
    <property type="project" value="InterPro"/>
</dbReference>
<dbReference type="SUPFAM" id="SSF46785">
    <property type="entry name" value="Winged helix' DNA-binding domain"/>
    <property type="match status" value="1"/>
</dbReference>
<dbReference type="Pfam" id="PF13377">
    <property type="entry name" value="Peripla_BP_3"/>
    <property type="match status" value="1"/>
</dbReference>
<reference evidence="5 6" key="1">
    <citation type="submission" date="2020-03" db="EMBL/GenBank/DDBJ databases">
        <title>Propioniciclava sp. nov., isolated from Hydrophilus acuminatus.</title>
        <authorList>
            <person name="Hyun D.-W."/>
            <person name="Bae J.-W."/>
        </authorList>
    </citation>
    <scope>NUCLEOTIDE SEQUENCE [LARGE SCALE GENOMIC DNA]</scope>
    <source>
        <strain evidence="5 6">HDW11</strain>
    </source>
</reference>
<name>A0A6G7YBM6_9ACTN</name>
<proteinExistence type="predicted"/>
<dbReference type="KEGG" id="prv:G7070_17425"/>
<organism evidence="5 6">
    <name type="scientific">Propioniciclava coleopterorum</name>
    <dbReference type="NCBI Taxonomy" id="2714937"/>
    <lineage>
        <taxon>Bacteria</taxon>
        <taxon>Bacillati</taxon>
        <taxon>Actinomycetota</taxon>
        <taxon>Actinomycetes</taxon>
        <taxon>Propionibacteriales</taxon>
        <taxon>Propionibacteriaceae</taxon>
        <taxon>Propioniciclava</taxon>
    </lineage>
</organism>
<dbReference type="InterPro" id="IPR036388">
    <property type="entry name" value="WH-like_DNA-bd_sf"/>
</dbReference>
<dbReference type="CDD" id="cd07377">
    <property type="entry name" value="WHTH_GntR"/>
    <property type="match status" value="1"/>
</dbReference>
<dbReference type="InterPro" id="IPR046335">
    <property type="entry name" value="LacI/GalR-like_sensor"/>
</dbReference>
<sequence>MTRSGKVRIDDALRESASALKFEALADELRRRVVAGTWPVGSKLPTERELMRSTGLSLTTVRRAYDTLVEDQLIVRRRGAGTFVAARPEVEQTALRIGVMLPEAHSYFGRAVRGIEETLTENGASLALVITEYRAHREDDALASLLRDGVDGLIAVPVLTQDAGRDALRLERVLEQPVPLVLMERRLPGPVALDDTEHVVSDHAGGAADAVRHLADLGHRRIALVHRQRAYTSLGVLDGYRAACGHLDIEPDVIGVDAPTWGAGAADLLLVDLRDRGVTAALVLGDPEATLIEARAALAGIRIPDDLALVSYDDEVADLAPVPLTAMAPAKFRMGRLAAELILGRITQRSARPIHQMRLRPRLVVRESCGARRR</sequence>
<dbReference type="PANTHER" id="PTHR30146">
    <property type="entry name" value="LACI-RELATED TRANSCRIPTIONAL REPRESSOR"/>
    <property type="match status" value="1"/>
</dbReference>
<feature type="domain" description="HTH gntR-type" evidence="4">
    <location>
        <begin position="19"/>
        <end position="87"/>
    </location>
</feature>
<evidence type="ECO:0000259" key="4">
    <source>
        <dbReference type="PROSITE" id="PS50949"/>
    </source>
</evidence>
<gene>
    <name evidence="5" type="ORF">G7070_17425</name>
</gene>
<dbReference type="SUPFAM" id="SSF53822">
    <property type="entry name" value="Periplasmic binding protein-like I"/>
    <property type="match status" value="1"/>
</dbReference>
<keyword evidence="2" id="KW-0238">DNA-binding</keyword>
<evidence type="ECO:0000256" key="3">
    <source>
        <dbReference type="ARBA" id="ARBA00023163"/>
    </source>
</evidence>
<dbReference type="GO" id="GO:0000976">
    <property type="term" value="F:transcription cis-regulatory region binding"/>
    <property type="evidence" value="ECO:0007669"/>
    <property type="project" value="TreeGrafter"/>
</dbReference>
<keyword evidence="6" id="KW-1185">Reference proteome</keyword>
<accession>A0A6G7YBM6</accession>
<dbReference type="InterPro" id="IPR000524">
    <property type="entry name" value="Tscrpt_reg_HTH_GntR"/>
</dbReference>
<dbReference type="PROSITE" id="PS50949">
    <property type="entry name" value="HTH_GNTR"/>
    <property type="match status" value="1"/>
</dbReference>
<dbReference type="AlphaFoldDB" id="A0A6G7YBM6"/>
<dbReference type="Pfam" id="PF00392">
    <property type="entry name" value="GntR"/>
    <property type="match status" value="1"/>
</dbReference>
<protein>
    <submittedName>
        <fullName evidence="5">Substrate-binding domain-containing protein</fullName>
    </submittedName>
</protein>
<keyword evidence="3" id="KW-0804">Transcription</keyword>
<evidence type="ECO:0000313" key="6">
    <source>
        <dbReference type="Proteomes" id="UP000501058"/>
    </source>
</evidence>